<dbReference type="EMBL" id="CAJJDM010000178">
    <property type="protein sequence ID" value="CAD8116135.1"/>
    <property type="molecule type" value="Genomic_DNA"/>
</dbReference>
<evidence type="ECO:0000313" key="2">
    <source>
        <dbReference type="EMBL" id="CAD8116135.1"/>
    </source>
</evidence>
<evidence type="ECO:0000256" key="1">
    <source>
        <dbReference type="SAM" id="Coils"/>
    </source>
</evidence>
<keyword evidence="1" id="KW-0175">Coiled coil</keyword>
<dbReference type="AlphaFoldDB" id="A0A8S1QNA4"/>
<dbReference type="OMA" id="KWQEIVN"/>
<evidence type="ECO:0000313" key="3">
    <source>
        <dbReference type="Proteomes" id="UP000688137"/>
    </source>
</evidence>
<comment type="caution">
    <text evidence="2">The sequence shown here is derived from an EMBL/GenBank/DDBJ whole genome shotgun (WGS) entry which is preliminary data.</text>
</comment>
<organism evidence="2 3">
    <name type="scientific">Paramecium primaurelia</name>
    <dbReference type="NCBI Taxonomy" id="5886"/>
    <lineage>
        <taxon>Eukaryota</taxon>
        <taxon>Sar</taxon>
        <taxon>Alveolata</taxon>
        <taxon>Ciliophora</taxon>
        <taxon>Intramacronucleata</taxon>
        <taxon>Oligohymenophorea</taxon>
        <taxon>Peniculida</taxon>
        <taxon>Parameciidae</taxon>
        <taxon>Paramecium</taxon>
    </lineage>
</organism>
<proteinExistence type="predicted"/>
<sequence length="179" mass="21288">MYKFCSSSDNKSSETKKVNQVLVNQKSNLNTNLDNLMTLLDILDDQLDANFISKQQQQNQEIIQTQTNQNELQYQQELEGINKKLQRIILDLKAAEQNRIFEKQEEMVKKFEELKNFAKEQYVKILLKTPKILKENNFVLTREILEKVSTDSLIELQEQLIQLEKWQEIVNFYQNNQIM</sequence>
<keyword evidence="3" id="KW-1185">Reference proteome</keyword>
<accession>A0A8S1QNA4</accession>
<protein>
    <submittedName>
        <fullName evidence="2">Uncharacterized protein</fullName>
    </submittedName>
</protein>
<feature type="coiled-coil region" evidence="1">
    <location>
        <begin position="78"/>
        <end position="121"/>
    </location>
</feature>
<name>A0A8S1QNA4_PARPR</name>
<gene>
    <name evidence="2" type="ORF">PPRIM_AZ9-3.1.T1690047</name>
</gene>
<dbReference type="Proteomes" id="UP000688137">
    <property type="component" value="Unassembled WGS sequence"/>
</dbReference>
<reference evidence="2" key="1">
    <citation type="submission" date="2021-01" db="EMBL/GenBank/DDBJ databases">
        <authorList>
            <consortium name="Genoscope - CEA"/>
            <person name="William W."/>
        </authorList>
    </citation>
    <scope>NUCLEOTIDE SEQUENCE</scope>
</reference>